<name>A0A7N2LS66_QUELO</name>
<keyword evidence="3" id="KW-0539">Nucleus</keyword>
<dbReference type="PANTHER" id="PTHR14152">
    <property type="entry name" value="SQUAMOUS CELL CARCINOMA ANTIGEN RECOGNISED BY CYTOTOXIC T LYMPHOCYTES"/>
    <property type="match status" value="1"/>
</dbReference>
<reference evidence="5" key="2">
    <citation type="submission" date="2021-01" db="UniProtKB">
        <authorList>
            <consortium name="EnsemblPlants"/>
        </authorList>
    </citation>
    <scope>IDENTIFICATION</scope>
</reference>
<dbReference type="EMBL" id="LRBV02000005">
    <property type="status" value="NOT_ANNOTATED_CDS"/>
    <property type="molecule type" value="Genomic_DNA"/>
</dbReference>
<feature type="compositionally biased region" description="Basic and acidic residues" evidence="4">
    <location>
        <begin position="1"/>
        <end position="26"/>
    </location>
</feature>
<dbReference type="PANTHER" id="PTHR14152:SF5">
    <property type="entry name" value="U4_U6.U5 TRI-SNRNP-ASSOCIATED PROTEIN 1"/>
    <property type="match status" value="1"/>
</dbReference>
<dbReference type="Gramene" id="QL05p063869:mrna">
    <property type="protein sequence ID" value="QL05p063869:mrna"/>
    <property type="gene ID" value="QL05p063869"/>
</dbReference>
<feature type="region of interest" description="Disordered" evidence="4">
    <location>
        <begin position="156"/>
        <end position="191"/>
    </location>
</feature>
<evidence type="ECO:0000256" key="3">
    <source>
        <dbReference type="ARBA" id="ARBA00023242"/>
    </source>
</evidence>
<feature type="region of interest" description="Disordered" evidence="4">
    <location>
        <begin position="1"/>
        <end position="27"/>
    </location>
</feature>
<evidence type="ECO:0000256" key="4">
    <source>
        <dbReference type="SAM" id="MobiDB-lite"/>
    </source>
</evidence>
<evidence type="ECO:0000256" key="2">
    <source>
        <dbReference type="ARBA" id="ARBA00006076"/>
    </source>
</evidence>
<dbReference type="EnsemblPlants" id="QL05p063869:mrna">
    <property type="protein sequence ID" value="QL05p063869:mrna"/>
    <property type="gene ID" value="QL05p063869"/>
</dbReference>
<dbReference type="GO" id="GO:0045292">
    <property type="term" value="P:mRNA cis splicing, via spliceosome"/>
    <property type="evidence" value="ECO:0007669"/>
    <property type="project" value="TreeGrafter"/>
</dbReference>
<dbReference type="InterPro" id="IPR005011">
    <property type="entry name" value="SNU66/SART1"/>
</dbReference>
<comment type="subcellular location">
    <subcellularLocation>
        <location evidence="1">Nucleus</location>
    </subcellularLocation>
</comment>
<proteinExistence type="inferred from homology"/>
<evidence type="ECO:0000313" key="6">
    <source>
        <dbReference type="Proteomes" id="UP000594261"/>
    </source>
</evidence>
<dbReference type="InParanoid" id="A0A7N2LS66"/>
<dbReference type="Proteomes" id="UP000594261">
    <property type="component" value="Chromosome 5"/>
</dbReference>
<sequence>MDMEWSDSKYEHREERDDESPMREQYDDLQQDGTVQSIIPLDFVQLYVAGLSFRDVTRGVGAVIRDTAGVSEVLSWVSRSRKLEEKRIAEKEKALRLSKIFLEQIICATSEYIYSITLMDGIDKVVEGGAVVLTLKDQNILADGDINEGRKNMRNIKESSRNSGDGQQKRLGFPNLSELNSPKETGIPQFI</sequence>
<protein>
    <submittedName>
        <fullName evidence="5">Uncharacterized protein</fullName>
    </submittedName>
</protein>
<accession>A0A7N2LS66</accession>
<keyword evidence="6" id="KW-1185">Reference proteome</keyword>
<comment type="similarity">
    <text evidence="2">Belongs to the SNU66/SART1 family.</text>
</comment>
<dbReference type="AlphaFoldDB" id="A0A7N2LS66"/>
<reference evidence="5 6" key="1">
    <citation type="journal article" date="2016" name="G3 (Bethesda)">
        <title>First Draft Assembly and Annotation of the Genome of a California Endemic Oak Quercus lobata Nee (Fagaceae).</title>
        <authorList>
            <person name="Sork V.L."/>
            <person name="Fitz-Gibbon S.T."/>
            <person name="Puiu D."/>
            <person name="Crepeau M."/>
            <person name="Gugger P.F."/>
            <person name="Sherman R."/>
            <person name="Stevens K."/>
            <person name="Langley C.H."/>
            <person name="Pellegrini M."/>
            <person name="Salzberg S.L."/>
        </authorList>
    </citation>
    <scope>NUCLEOTIDE SEQUENCE [LARGE SCALE GENOMIC DNA]</scope>
    <source>
        <strain evidence="5 6">cv. SW786</strain>
    </source>
</reference>
<evidence type="ECO:0000256" key="1">
    <source>
        <dbReference type="ARBA" id="ARBA00004123"/>
    </source>
</evidence>
<organism evidence="5 6">
    <name type="scientific">Quercus lobata</name>
    <name type="common">Valley oak</name>
    <dbReference type="NCBI Taxonomy" id="97700"/>
    <lineage>
        <taxon>Eukaryota</taxon>
        <taxon>Viridiplantae</taxon>
        <taxon>Streptophyta</taxon>
        <taxon>Embryophyta</taxon>
        <taxon>Tracheophyta</taxon>
        <taxon>Spermatophyta</taxon>
        <taxon>Magnoliopsida</taxon>
        <taxon>eudicotyledons</taxon>
        <taxon>Gunneridae</taxon>
        <taxon>Pentapetalae</taxon>
        <taxon>rosids</taxon>
        <taxon>fabids</taxon>
        <taxon>Fagales</taxon>
        <taxon>Fagaceae</taxon>
        <taxon>Quercus</taxon>
    </lineage>
</organism>
<evidence type="ECO:0000313" key="5">
    <source>
        <dbReference type="EnsemblPlants" id="QL05p063869:mrna"/>
    </source>
</evidence>
<dbReference type="GO" id="GO:0000481">
    <property type="term" value="P:maturation of 5S rRNA"/>
    <property type="evidence" value="ECO:0007669"/>
    <property type="project" value="TreeGrafter"/>
</dbReference>
<dbReference type="GO" id="GO:0046540">
    <property type="term" value="C:U4/U6 x U5 tri-snRNP complex"/>
    <property type="evidence" value="ECO:0007669"/>
    <property type="project" value="TreeGrafter"/>
</dbReference>